<dbReference type="Proteomes" id="UP000742786">
    <property type="component" value="Unassembled WGS sequence"/>
</dbReference>
<protein>
    <submittedName>
        <fullName evidence="1">Uncharacterized protein</fullName>
    </submittedName>
</protein>
<accession>A0A916N0H6</accession>
<reference evidence="1" key="1">
    <citation type="submission" date="2021-04" db="EMBL/GenBank/DDBJ databases">
        <authorList>
            <person name="Hornung B."/>
        </authorList>
    </citation>
    <scope>NUCLEOTIDE SEQUENCE</scope>
    <source>
        <strain evidence="1">G5G6</strain>
    </source>
</reference>
<evidence type="ECO:0000313" key="2">
    <source>
        <dbReference type="Proteomes" id="UP000742786"/>
    </source>
</evidence>
<proteinExistence type="predicted"/>
<name>A0A916N0H6_9PROT</name>
<evidence type="ECO:0000313" key="1">
    <source>
        <dbReference type="EMBL" id="CAG4883943.1"/>
    </source>
</evidence>
<comment type="caution">
    <text evidence="1">The sequence shown here is derived from an EMBL/GenBank/DDBJ whole genome shotgun (WGS) entry which is preliminary data.</text>
</comment>
<dbReference type="AlphaFoldDB" id="A0A916N0H6"/>
<keyword evidence="2" id="KW-1185">Reference proteome</keyword>
<organism evidence="1 2">
    <name type="scientific">Georgfuchsia toluolica</name>
    <dbReference type="NCBI Taxonomy" id="424218"/>
    <lineage>
        <taxon>Bacteria</taxon>
        <taxon>Pseudomonadati</taxon>
        <taxon>Pseudomonadota</taxon>
        <taxon>Betaproteobacteria</taxon>
        <taxon>Nitrosomonadales</taxon>
        <taxon>Sterolibacteriaceae</taxon>
        <taxon>Georgfuchsia</taxon>
    </lineage>
</organism>
<sequence>MLPVLCNLGVQSRHAAEMSSMIQAQTHLLFDKHIATLRKAMAAGESRTQWNPYPENPEQAVNARSKRAARHLMRFGCIVLSRSARHDRMGLGRAISQVG</sequence>
<gene>
    <name evidence="1" type="ORF">GTOL_11826</name>
</gene>
<dbReference type="EMBL" id="CAJQUM010000001">
    <property type="protein sequence ID" value="CAG4883943.1"/>
    <property type="molecule type" value="Genomic_DNA"/>
</dbReference>